<keyword evidence="9" id="KW-0805">Transcription regulation</keyword>
<dbReference type="InterPro" id="IPR039994">
    <property type="entry name" value="NO66-like"/>
</dbReference>
<evidence type="ECO:0000313" key="13">
    <source>
        <dbReference type="Proteomes" id="UP000002729"/>
    </source>
</evidence>
<evidence type="ECO:0000256" key="5">
    <source>
        <dbReference type="ARBA" id="ARBA00034314"/>
    </source>
</evidence>
<keyword evidence="9" id="KW-0223">Dioxygenase</keyword>
<sequence>WLRRSALFDGSSPWAPGDALFDGSSPWAPGDLRRDLATLAAPEHLAALVERTEAVDVRDAEGAKDEALRSRLRSADDVAAALDAGASVVVKLEKLFVDGAWAAAVPPRGAAAVVELSTSLAASLGLAATFHLYVSGPGGAALGAHTDVSDQFAVQVAGAKAWRLCVPHGPDPAASAADRAELAEARLRTRGCTSFEGEELAVGGAFASCEAATGVAHAARTPAGGAVSAHVAVAAERDGGRWVDVFLEALDAAPATGASDAARAALVDDLQWREPLAWRAPFPAWDATFHEGAAAPSPGARDTYGDLVARLSAEAVFAGADALEIDALRKRLAASLDVALAGLSPRGVPLFAADAPGLHPRAAWLAGRADAAAPRTGGCGSRGRRRLDDSAAPSPLPTPTPTSMPTLATWTGWNATRAPTAPPTATRAPTAGCGGNEELARGGVPARAARFAAGPSSS</sequence>
<dbReference type="GO" id="GO:0051864">
    <property type="term" value="F:histone H3K36 demethylase activity"/>
    <property type="evidence" value="ECO:0007669"/>
    <property type="project" value="TreeGrafter"/>
</dbReference>
<dbReference type="PANTHER" id="PTHR13096:SF7">
    <property type="entry name" value="RIBOSOMAL OXYGENASE 2"/>
    <property type="match status" value="1"/>
</dbReference>
<keyword evidence="2" id="KW-0690">Ribosome biogenesis</keyword>
<comment type="catalytic activity">
    <reaction evidence="7">
        <text>L-histidyl-[ribosomal protein uL15] + 2-oxoglutarate + O2 = (3S)-3-hydroxy-L-histidyl-[ribosomal protein uL15] + succinate + CO2</text>
        <dbReference type="Rhea" id="RHEA:54024"/>
        <dbReference type="Rhea" id="RHEA-COMP:13760"/>
        <dbReference type="Rhea" id="RHEA-COMP:13761"/>
        <dbReference type="ChEBI" id="CHEBI:15379"/>
        <dbReference type="ChEBI" id="CHEBI:16526"/>
        <dbReference type="ChEBI" id="CHEBI:16810"/>
        <dbReference type="ChEBI" id="CHEBI:29979"/>
        <dbReference type="ChEBI" id="CHEBI:30031"/>
        <dbReference type="ChEBI" id="CHEBI:138021"/>
    </reaction>
</comment>
<keyword evidence="9" id="KW-0804">Transcription</keyword>
<organism evidence="13">
    <name type="scientific">Aureococcus anophagefferens</name>
    <name type="common">Harmful bloom alga</name>
    <dbReference type="NCBI Taxonomy" id="44056"/>
    <lineage>
        <taxon>Eukaryota</taxon>
        <taxon>Sar</taxon>
        <taxon>Stramenopiles</taxon>
        <taxon>Ochrophyta</taxon>
        <taxon>Pelagophyceae</taxon>
        <taxon>Pelagomonadales</taxon>
        <taxon>Pelagomonadaceae</taxon>
        <taxon>Aureococcus</taxon>
    </lineage>
</organism>
<dbReference type="GO" id="GO:0036139">
    <property type="term" value="F:peptidyl-histidine dioxygenase activity"/>
    <property type="evidence" value="ECO:0007669"/>
    <property type="project" value="UniProtKB-EC"/>
</dbReference>
<evidence type="ECO:0000256" key="2">
    <source>
        <dbReference type="ARBA" id="ARBA00022517"/>
    </source>
</evidence>
<dbReference type="PANTHER" id="PTHR13096">
    <property type="entry name" value="MINA53 MYC INDUCED NUCLEAR ANTIGEN"/>
    <property type="match status" value="1"/>
</dbReference>
<dbReference type="KEGG" id="aaf:AURANDRAFT_68542"/>
<evidence type="ECO:0000256" key="4">
    <source>
        <dbReference type="ARBA" id="ARBA00023004"/>
    </source>
</evidence>
<evidence type="ECO:0000256" key="7">
    <source>
        <dbReference type="ARBA" id="ARBA00047687"/>
    </source>
</evidence>
<feature type="non-terminal residue" evidence="12">
    <location>
        <position position="1"/>
    </location>
</feature>
<keyword evidence="3 9" id="KW-0479">Metal-binding</keyword>
<dbReference type="GO" id="GO:0042254">
    <property type="term" value="P:ribosome biogenesis"/>
    <property type="evidence" value="ECO:0007669"/>
    <property type="project" value="UniProtKB-KW"/>
</dbReference>
<evidence type="ECO:0000259" key="11">
    <source>
        <dbReference type="Pfam" id="PF08007"/>
    </source>
</evidence>
<dbReference type="InterPro" id="IPR003347">
    <property type="entry name" value="JmjC_dom"/>
</dbReference>
<evidence type="ECO:0000313" key="12">
    <source>
        <dbReference type="EMBL" id="EGB02813.1"/>
    </source>
</evidence>
<dbReference type="EC" id="1.14.11.-" evidence="9"/>
<feature type="region of interest" description="Disordered" evidence="10">
    <location>
        <begin position="372"/>
        <end position="458"/>
    </location>
</feature>
<evidence type="ECO:0000256" key="1">
    <source>
        <dbReference type="ARBA" id="ARBA00004604"/>
    </source>
</evidence>
<evidence type="ECO:0000256" key="9">
    <source>
        <dbReference type="RuleBase" id="RU366061"/>
    </source>
</evidence>
<feature type="compositionally biased region" description="Low complexity" evidence="10">
    <location>
        <begin position="403"/>
        <end position="431"/>
    </location>
</feature>
<dbReference type="GO" id="GO:0032453">
    <property type="term" value="F:histone H3K4 demethylase activity"/>
    <property type="evidence" value="ECO:0007669"/>
    <property type="project" value="TreeGrafter"/>
</dbReference>
<dbReference type="GeneID" id="20226865"/>
<comment type="cofactor">
    <cofactor evidence="9">
        <name>Fe(2+)</name>
        <dbReference type="ChEBI" id="CHEBI:29033"/>
    </cofactor>
    <text evidence="9">Binds 1 Fe(2+) ion per subunit.</text>
</comment>
<dbReference type="Gene3D" id="2.60.120.650">
    <property type="entry name" value="Cupin"/>
    <property type="match status" value="1"/>
</dbReference>
<dbReference type="Proteomes" id="UP000002729">
    <property type="component" value="Unassembled WGS sequence"/>
</dbReference>
<dbReference type="EMBL" id="GL833304">
    <property type="protein sequence ID" value="EGB02813.1"/>
    <property type="molecule type" value="Genomic_DNA"/>
</dbReference>
<keyword evidence="9" id="KW-0560">Oxidoreductase</keyword>
<evidence type="ECO:0000256" key="6">
    <source>
        <dbReference type="ARBA" id="ARBA00046256"/>
    </source>
</evidence>
<feature type="domain" description="JmjC" evidence="11">
    <location>
        <begin position="130"/>
        <end position="170"/>
    </location>
</feature>
<dbReference type="InParanoid" id="F0YPZ6"/>
<keyword evidence="13" id="KW-1185">Reference proteome</keyword>
<name>F0YPZ6_AURAN</name>
<evidence type="ECO:0000256" key="8">
    <source>
        <dbReference type="ARBA" id="ARBA00049465"/>
    </source>
</evidence>
<keyword evidence="9" id="KW-0539">Nucleus</keyword>
<reference evidence="12 13" key="1">
    <citation type="journal article" date="2011" name="Proc. Natl. Acad. Sci. U.S.A.">
        <title>Niche of harmful alga Aureococcus anophagefferens revealed through ecogenomics.</title>
        <authorList>
            <person name="Gobler C.J."/>
            <person name="Berry D.L."/>
            <person name="Dyhrman S.T."/>
            <person name="Wilhelm S.W."/>
            <person name="Salamov A."/>
            <person name="Lobanov A.V."/>
            <person name="Zhang Y."/>
            <person name="Collier J.L."/>
            <person name="Wurch L.L."/>
            <person name="Kustka A.B."/>
            <person name="Dill B.D."/>
            <person name="Shah M."/>
            <person name="VerBerkmoes N.C."/>
            <person name="Kuo A."/>
            <person name="Terry A."/>
            <person name="Pangilinan J."/>
            <person name="Lindquist E.A."/>
            <person name="Lucas S."/>
            <person name="Paulsen I.T."/>
            <person name="Hattenrath-Lehmann T.K."/>
            <person name="Talmage S.C."/>
            <person name="Walker E.A."/>
            <person name="Koch F."/>
            <person name="Burson A.M."/>
            <person name="Marcoval M.A."/>
            <person name="Tang Y.Z."/>
            <person name="Lecleir G.R."/>
            <person name="Coyne K.J."/>
            <person name="Berg G.M."/>
            <person name="Bertrand E.M."/>
            <person name="Saito M.A."/>
            <person name="Gladyshev V.N."/>
            <person name="Grigoriev I.V."/>
        </authorList>
    </citation>
    <scope>NUCLEOTIDE SEQUENCE [LARGE SCALE GENOMIC DNA]</scope>
    <source>
        <strain evidence="13">CCMP 1984</strain>
    </source>
</reference>
<comment type="catalytic activity">
    <reaction evidence="8">
        <text>L-histidyl-[protein] + 2-oxoglutarate + O2 = (3S)-3-hydroxy-L-histidyl-[protein] + succinate + CO2</text>
        <dbReference type="Rhea" id="RHEA:54256"/>
        <dbReference type="Rhea" id="RHEA-COMP:9745"/>
        <dbReference type="Rhea" id="RHEA-COMP:13840"/>
        <dbReference type="ChEBI" id="CHEBI:15379"/>
        <dbReference type="ChEBI" id="CHEBI:16526"/>
        <dbReference type="ChEBI" id="CHEBI:16810"/>
        <dbReference type="ChEBI" id="CHEBI:29979"/>
        <dbReference type="ChEBI" id="CHEBI:30031"/>
        <dbReference type="ChEBI" id="CHEBI:138021"/>
        <dbReference type="EC" id="1.14.11.79"/>
    </reaction>
</comment>
<proteinExistence type="inferred from homology"/>
<dbReference type="SUPFAM" id="SSF51197">
    <property type="entry name" value="Clavaminate synthase-like"/>
    <property type="match status" value="1"/>
</dbReference>
<dbReference type="Pfam" id="PF08007">
    <property type="entry name" value="JmjC_2"/>
    <property type="match status" value="1"/>
</dbReference>
<comment type="function">
    <text evidence="6">Oxygenase that can act as both a histone lysine demethylase and a ribosomal histidine hydroxylase. Is involved in the demethylation of trimethylated 'Lys-9' on histone H3 (H3K9me3), leading to an increase in ribosomal RNA expression. Also catalyzes the hydroxylation of 60S ribosomal protein L27a on 'His-39'. May play an important role in cell growth and survival. May be involved in ribosome biogenesis, most likely during the assembly process of pre-ribosomal particles.</text>
</comment>
<gene>
    <name evidence="12" type="ORF">AURANDRAFT_68542</name>
</gene>
<accession>F0YPZ6</accession>
<dbReference type="RefSeq" id="XP_009042486.1">
    <property type="nucleotide sequence ID" value="XM_009044238.1"/>
</dbReference>
<comment type="subcellular location">
    <subcellularLocation>
        <location evidence="1">Nucleus</location>
        <location evidence="1">Nucleolus</location>
    </subcellularLocation>
</comment>
<keyword evidence="4 9" id="KW-0408">Iron</keyword>
<comment type="similarity">
    <text evidence="5">Belongs to the ROX family. MINA53 subfamily.</text>
</comment>
<evidence type="ECO:0000256" key="3">
    <source>
        <dbReference type="ARBA" id="ARBA00022723"/>
    </source>
</evidence>
<protein>
    <recommendedName>
        <fullName evidence="9">Bifunctional lysine-specific demethylase and histidyl-hydroxylase</fullName>
        <ecNumber evidence="9">1.14.11.-</ecNumber>
    </recommendedName>
</protein>
<evidence type="ECO:0000256" key="10">
    <source>
        <dbReference type="SAM" id="MobiDB-lite"/>
    </source>
</evidence>
<dbReference type="GO" id="GO:0005506">
    <property type="term" value="F:iron ion binding"/>
    <property type="evidence" value="ECO:0007669"/>
    <property type="project" value="UniProtKB-UniRule"/>
</dbReference>
<dbReference type="AlphaFoldDB" id="F0YPZ6"/>
<dbReference type="GO" id="GO:0005730">
    <property type="term" value="C:nucleolus"/>
    <property type="evidence" value="ECO:0007669"/>
    <property type="project" value="UniProtKB-SubCell"/>
</dbReference>